<comment type="caution">
    <text evidence="2">The sequence shown here is derived from an EMBL/GenBank/DDBJ whole genome shotgun (WGS) entry which is preliminary data.</text>
</comment>
<dbReference type="EMBL" id="JAYWIO010000001">
    <property type="protein sequence ID" value="KAK7292097.1"/>
    <property type="molecule type" value="Genomic_DNA"/>
</dbReference>
<keyword evidence="3" id="KW-1185">Reference proteome</keyword>
<feature type="transmembrane region" description="Helical" evidence="1">
    <location>
        <begin position="38"/>
        <end position="63"/>
    </location>
</feature>
<keyword evidence="1" id="KW-0812">Transmembrane</keyword>
<evidence type="ECO:0000313" key="2">
    <source>
        <dbReference type="EMBL" id="KAK7292097.1"/>
    </source>
</evidence>
<protein>
    <submittedName>
        <fullName evidence="2">Uncharacterized protein</fullName>
    </submittedName>
</protein>
<name>A0AAN9PC50_CROPI</name>
<keyword evidence="1" id="KW-0472">Membrane</keyword>
<evidence type="ECO:0000256" key="1">
    <source>
        <dbReference type="SAM" id="Phobius"/>
    </source>
</evidence>
<organism evidence="2 3">
    <name type="scientific">Crotalaria pallida</name>
    <name type="common">Smooth rattlebox</name>
    <name type="synonym">Crotalaria striata</name>
    <dbReference type="NCBI Taxonomy" id="3830"/>
    <lineage>
        <taxon>Eukaryota</taxon>
        <taxon>Viridiplantae</taxon>
        <taxon>Streptophyta</taxon>
        <taxon>Embryophyta</taxon>
        <taxon>Tracheophyta</taxon>
        <taxon>Spermatophyta</taxon>
        <taxon>Magnoliopsida</taxon>
        <taxon>eudicotyledons</taxon>
        <taxon>Gunneridae</taxon>
        <taxon>Pentapetalae</taxon>
        <taxon>rosids</taxon>
        <taxon>fabids</taxon>
        <taxon>Fabales</taxon>
        <taxon>Fabaceae</taxon>
        <taxon>Papilionoideae</taxon>
        <taxon>50 kb inversion clade</taxon>
        <taxon>genistoids sensu lato</taxon>
        <taxon>core genistoids</taxon>
        <taxon>Crotalarieae</taxon>
        <taxon>Crotalaria</taxon>
    </lineage>
</organism>
<dbReference type="AlphaFoldDB" id="A0AAN9PC50"/>
<reference evidence="2 3" key="1">
    <citation type="submission" date="2024-01" db="EMBL/GenBank/DDBJ databases">
        <title>The genomes of 5 underutilized Papilionoideae crops provide insights into root nodulation and disease resistanc.</title>
        <authorList>
            <person name="Yuan L."/>
        </authorList>
    </citation>
    <scope>NUCLEOTIDE SEQUENCE [LARGE SCALE GENOMIC DNA]</scope>
    <source>
        <strain evidence="2">ZHUSHIDOU_FW_LH</strain>
        <tissue evidence="2">Leaf</tissue>
    </source>
</reference>
<accession>A0AAN9PC50</accession>
<gene>
    <name evidence="2" type="ORF">RIF29_07791</name>
</gene>
<sequence>MANNSSIPLWVKIINTGCASAAVTREGLLRGLISNSGAVTTFIIMFMHLFSGFNFGLGFVGYLHHRLQLIRIGNEDLMRGANCTCLDSENAPGITTLIGAVVGHYAYSCSVSAHMDDNFHPRTGSSLVIHTARTRSMRSRITAENLGYALKSSIHLGIMFTHLSFMGSLCDSDKTIAKQLLIIPGAALSGVCGLISHDILRSILHRLNLNWPKAADFIADIF</sequence>
<proteinExistence type="predicted"/>
<keyword evidence="1" id="KW-1133">Transmembrane helix</keyword>
<evidence type="ECO:0000313" key="3">
    <source>
        <dbReference type="Proteomes" id="UP001372338"/>
    </source>
</evidence>
<dbReference type="Proteomes" id="UP001372338">
    <property type="component" value="Unassembled WGS sequence"/>
</dbReference>